<evidence type="ECO:0000313" key="2">
    <source>
        <dbReference type="EMBL" id="SFA45551.1"/>
    </source>
</evidence>
<evidence type="ECO:0000313" key="3">
    <source>
        <dbReference type="Proteomes" id="UP000029846"/>
    </source>
</evidence>
<evidence type="ECO:0008006" key="5">
    <source>
        <dbReference type="Google" id="ProtNLM"/>
    </source>
</evidence>
<dbReference type="SUPFAM" id="SSF48452">
    <property type="entry name" value="TPR-like"/>
    <property type="match status" value="1"/>
</dbReference>
<dbReference type="InterPro" id="IPR011990">
    <property type="entry name" value="TPR-like_helical_dom_sf"/>
</dbReference>
<dbReference type="EMBL" id="FOJO01000004">
    <property type="protein sequence ID" value="SFA45551.1"/>
    <property type="molecule type" value="Genomic_DNA"/>
</dbReference>
<proteinExistence type="predicted"/>
<keyword evidence="3" id="KW-1185">Reference proteome</keyword>
<evidence type="ECO:0000313" key="1">
    <source>
        <dbReference type="EMBL" id="KGJ06240.1"/>
    </source>
</evidence>
<dbReference type="EMBL" id="JRKN01000003">
    <property type="protein sequence ID" value="KGJ06240.1"/>
    <property type="molecule type" value="Genomic_DNA"/>
</dbReference>
<gene>
    <name evidence="1" type="ORF">IT41_03515</name>
    <name evidence="2" type="ORF">SAMN04487972_10449</name>
</gene>
<dbReference type="Proteomes" id="UP000029846">
    <property type="component" value="Unassembled WGS sequence"/>
</dbReference>
<dbReference type="Proteomes" id="UP000182312">
    <property type="component" value="Unassembled WGS sequence"/>
</dbReference>
<dbReference type="AlphaFoldDB" id="A0A099F680"/>
<dbReference type="OrthoDB" id="7060708at2"/>
<evidence type="ECO:0000313" key="4">
    <source>
        <dbReference type="Proteomes" id="UP000182312"/>
    </source>
</evidence>
<sequence length="638" mass="69903">MMAEDQIIGFRRDRIGARLICLLNVMRLARATGVRGRYLWLSDPASDHTELNDPHDFLAPDFVAAHIEVVPAVPDLSRLPNVGTAAPGMSLGGFRERLAAGERYECDTMAETVRFMDESLESADAEIHEIARSIRLAAPLARELEKARALVARAGGGAPVAIHVRRGDILDGDPWSYSSWATKYVPDEFYRAFISMSEGPVLSFSDTPAAVAHLGQGDPRILPVTRILDAGKLPQAARDLLELLLMADCERVGAPSHSAFSRAAAVAGQCRIVSLPDALPEDLRNAAYDALLERVISRQDSFFAPGDLAQTAGFAARHAVVTGRGPELIGALAGNGDFLERFPFLYKDLAVTAWASGRMQKARKLAQLGLNAPLIRHRDKPQCRQVLLVAPAGNQPEQNRLVDAQFLTLLFSGRAAEGPIIPVLARRLVRQKSESVQALLFPPRLLQAYLRPTPEGGDGAKALPLWTLRLDWAEFVRGKALLRELREWPRLWEKMKPVASGLSELEDRLAGGDRPGASDAEAMRFGFCAAILRLNGRLKRSFALLNWLEEIRPGQVLTHKRLADTCFAAGQAHGGWKWLDSAMALAPENPMLRLSGAIRAAQQGDGTRARRHLAEAEALRPDLDLTAVVRRGFIRQLP</sequence>
<dbReference type="STRING" id="376733.SAMN04487972_10449"/>
<reference evidence="1 3" key="2">
    <citation type="submission" date="2014-10" db="EMBL/GenBank/DDBJ databases">
        <title>Paracoccus sanguinis sp. nov., isolated from clinical specimens of New York State patients.</title>
        <authorList>
            <person name="Mingle L.A."/>
            <person name="Cole J.A."/>
            <person name="Lapierre P."/>
            <person name="Musser K.A."/>
        </authorList>
    </citation>
    <scope>NUCLEOTIDE SEQUENCE [LARGE SCALE GENOMIC DNA]</scope>
    <source>
        <strain evidence="1 3">JCM 14014</strain>
    </source>
</reference>
<organism evidence="1 3">
    <name type="scientific">Paracoccus halophilus</name>
    <dbReference type="NCBI Taxonomy" id="376733"/>
    <lineage>
        <taxon>Bacteria</taxon>
        <taxon>Pseudomonadati</taxon>
        <taxon>Pseudomonadota</taxon>
        <taxon>Alphaproteobacteria</taxon>
        <taxon>Rhodobacterales</taxon>
        <taxon>Paracoccaceae</taxon>
        <taxon>Paracoccus</taxon>
    </lineage>
</organism>
<protein>
    <recommendedName>
        <fullName evidence="5">Tetratricopeptide repeat-containing protein</fullName>
    </recommendedName>
</protein>
<reference evidence="1 3" key="1">
    <citation type="submission" date="2014-09" db="EMBL/GenBank/DDBJ databases">
        <authorList>
            <person name="McGinnis J.M."/>
            <person name="Wolfgang W.J."/>
        </authorList>
    </citation>
    <scope>NUCLEOTIDE SEQUENCE [LARGE SCALE GENOMIC DNA]</scope>
    <source>
        <strain evidence="1 3">JCM 14014</strain>
    </source>
</reference>
<accession>A0A099F680</accession>
<reference evidence="2 4" key="3">
    <citation type="submission" date="2016-10" db="EMBL/GenBank/DDBJ databases">
        <authorList>
            <person name="de Groot N.N."/>
        </authorList>
    </citation>
    <scope>NUCLEOTIDE SEQUENCE [LARGE SCALE GENOMIC DNA]</scope>
    <source>
        <strain evidence="2 4">CGMCC 1.6117</strain>
    </source>
</reference>
<dbReference type="eggNOG" id="COG0457">
    <property type="taxonomic scope" value="Bacteria"/>
</dbReference>
<name>A0A099F680_9RHOB</name>
<dbReference type="Gene3D" id="1.25.40.10">
    <property type="entry name" value="Tetratricopeptide repeat domain"/>
    <property type="match status" value="1"/>
</dbReference>
<dbReference type="RefSeq" id="WP_036738773.1">
    <property type="nucleotide sequence ID" value="NZ_FOJO01000004.1"/>
</dbReference>